<comment type="caution">
    <text evidence="1">The sequence shown here is derived from an EMBL/GenBank/DDBJ whole genome shotgun (WGS) entry which is preliminary data.</text>
</comment>
<sequence length="98" mass="11141">MLQSDQHIWKPLDVIGEVRKEEEKKKQLSLHASHLLPSMRVSEDPPDRHNARLAGLKRHNACLIYGVVDPSSNTIGACICRHHHLPLQSVHYIIPELS</sequence>
<dbReference type="AlphaFoldDB" id="A0A8J6BRN4"/>
<proteinExistence type="predicted"/>
<keyword evidence="2" id="KW-1185">Reference proteome</keyword>
<organism evidence="1 2">
    <name type="scientific">Zizania palustris</name>
    <name type="common">Northern wild rice</name>
    <dbReference type="NCBI Taxonomy" id="103762"/>
    <lineage>
        <taxon>Eukaryota</taxon>
        <taxon>Viridiplantae</taxon>
        <taxon>Streptophyta</taxon>
        <taxon>Embryophyta</taxon>
        <taxon>Tracheophyta</taxon>
        <taxon>Spermatophyta</taxon>
        <taxon>Magnoliopsida</taxon>
        <taxon>Liliopsida</taxon>
        <taxon>Poales</taxon>
        <taxon>Poaceae</taxon>
        <taxon>BOP clade</taxon>
        <taxon>Oryzoideae</taxon>
        <taxon>Oryzeae</taxon>
        <taxon>Zizaniinae</taxon>
        <taxon>Zizania</taxon>
    </lineage>
</organism>
<reference evidence="1" key="1">
    <citation type="journal article" date="2021" name="bioRxiv">
        <title>Whole Genome Assembly and Annotation of Northern Wild Rice, Zizania palustris L., Supports a Whole Genome Duplication in the Zizania Genus.</title>
        <authorList>
            <person name="Haas M."/>
            <person name="Kono T."/>
            <person name="Macchietto M."/>
            <person name="Millas R."/>
            <person name="McGilp L."/>
            <person name="Shao M."/>
            <person name="Duquette J."/>
            <person name="Hirsch C.N."/>
            <person name="Kimball J."/>
        </authorList>
    </citation>
    <scope>NUCLEOTIDE SEQUENCE</scope>
    <source>
        <tissue evidence="1">Fresh leaf tissue</tissue>
    </source>
</reference>
<evidence type="ECO:0000313" key="1">
    <source>
        <dbReference type="EMBL" id="KAG8093209.1"/>
    </source>
</evidence>
<name>A0A8J6BRN4_ZIZPA</name>
<accession>A0A8J6BRN4</accession>
<dbReference type="EMBL" id="JAAALK010000080">
    <property type="protein sequence ID" value="KAG8093209.1"/>
    <property type="molecule type" value="Genomic_DNA"/>
</dbReference>
<evidence type="ECO:0000313" key="2">
    <source>
        <dbReference type="Proteomes" id="UP000729402"/>
    </source>
</evidence>
<reference evidence="1" key="2">
    <citation type="submission" date="2021-02" db="EMBL/GenBank/DDBJ databases">
        <authorList>
            <person name="Kimball J.A."/>
            <person name="Haas M.W."/>
            <person name="Macchietto M."/>
            <person name="Kono T."/>
            <person name="Duquette J."/>
            <person name="Shao M."/>
        </authorList>
    </citation>
    <scope>NUCLEOTIDE SEQUENCE</scope>
    <source>
        <tissue evidence="1">Fresh leaf tissue</tissue>
    </source>
</reference>
<protein>
    <submittedName>
        <fullName evidence="1">Uncharacterized protein</fullName>
    </submittedName>
</protein>
<gene>
    <name evidence="1" type="ORF">GUJ93_ZPchr0012g19412</name>
</gene>
<dbReference type="Proteomes" id="UP000729402">
    <property type="component" value="Unassembled WGS sequence"/>
</dbReference>